<dbReference type="InterPro" id="IPR000305">
    <property type="entry name" value="GIY-YIG_endonuc"/>
</dbReference>
<dbReference type="SUPFAM" id="SSF82771">
    <property type="entry name" value="GIY-YIG endonuclease"/>
    <property type="match status" value="1"/>
</dbReference>
<dbReference type="PANTHER" id="PTHR34477:SF1">
    <property type="entry name" value="UPF0213 PROTEIN YHBQ"/>
    <property type="match status" value="1"/>
</dbReference>
<dbReference type="PANTHER" id="PTHR34477">
    <property type="entry name" value="UPF0213 PROTEIN YHBQ"/>
    <property type="match status" value="1"/>
</dbReference>
<sequence length="96" mass="10908">MSQTHSEQIWYLYMIKCANGHLYTGITTDVARRFAEHQSSGAKAAKYLKGKGPLTLVYQETLICRSSATKRELAVKKMPRHKKLQLIENNPLICQA</sequence>
<evidence type="ECO:0000256" key="1">
    <source>
        <dbReference type="ARBA" id="ARBA00007435"/>
    </source>
</evidence>
<keyword evidence="4" id="KW-1185">Reference proteome</keyword>
<gene>
    <name evidence="3" type="ORF">L2672_16170</name>
</gene>
<reference evidence="3" key="1">
    <citation type="submission" date="2022-01" db="EMBL/GenBank/DDBJ databases">
        <title>Whole genome-based taxonomy of the Shewanellaceae.</title>
        <authorList>
            <person name="Martin-Rodriguez A.J."/>
        </authorList>
    </citation>
    <scope>NUCLEOTIDE SEQUENCE</scope>
    <source>
        <strain evidence="3">DSM 16422</strain>
    </source>
</reference>
<dbReference type="InterPro" id="IPR050190">
    <property type="entry name" value="UPF0213_domain"/>
</dbReference>
<dbReference type="AlphaFoldDB" id="A0A9X2CN04"/>
<feature type="domain" description="GIY-YIG" evidence="2">
    <location>
        <begin position="8"/>
        <end position="85"/>
    </location>
</feature>
<dbReference type="PROSITE" id="PS50164">
    <property type="entry name" value="GIY_YIG"/>
    <property type="match status" value="1"/>
</dbReference>
<proteinExistence type="inferred from homology"/>
<protein>
    <submittedName>
        <fullName evidence="3">GIY-YIG nuclease family protein</fullName>
    </submittedName>
</protein>
<organism evidence="3 4">
    <name type="scientific">Shewanella gaetbuli</name>
    <dbReference type="NCBI Taxonomy" id="220752"/>
    <lineage>
        <taxon>Bacteria</taxon>
        <taxon>Pseudomonadati</taxon>
        <taxon>Pseudomonadota</taxon>
        <taxon>Gammaproteobacteria</taxon>
        <taxon>Alteromonadales</taxon>
        <taxon>Shewanellaceae</taxon>
        <taxon>Shewanella</taxon>
    </lineage>
</organism>
<dbReference type="RefSeq" id="WP_248996883.1">
    <property type="nucleotide sequence ID" value="NZ_JAKIKP010000017.1"/>
</dbReference>
<dbReference type="Gene3D" id="3.40.1440.10">
    <property type="entry name" value="GIY-YIG endonuclease"/>
    <property type="match status" value="1"/>
</dbReference>
<dbReference type="Pfam" id="PF01541">
    <property type="entry name" value="GIY-YIG"/>
    <property type="match status" value="1"/>
</dbReference>
<name>A0A9X2CN04_9GAMM</name>
<dbReference type="InterPro" id="IPR035901">
    <property type="entry name" value="GIY-YIG_endonuc_sf"/>
</dbReference>
<dbReference type="CDD" id="cd10456">
    <property type="entry name" value="GIY-YIG_UPF0213"/>
    <property type="match status" value="1"/>
</dbReference>
<comment type="caution">
    <text evidence="3">The sequence shown here is derived from an EMBL/GenBank/DDBJ whole genome shotgun (WGS) entry which is preliminary data.</text>
</comment>
<dbReference type="Proteomes" id="UP001139333">
    <property type="component" value="Unassembled WGS sequence"/>
</dbReference>
<evidence type="ECO:0000313" key="3">
    <source>
        <dbReference type="EMBL" id="MCL1144215.1"/>
    </source>
</evidence>
<comment type="similarity">
    <text evidence="1">Belongs to the UPF0213 family.</text>
</comment>
<dbReference type="EMBL" id="JAKIKP010000017">
    <property type="protein sequence ID" value="MCL1144215.1"/>
    <property type="molecule type" value="Genomic_DNA"/>
</dbReference>
<accession>A0A9X2CN04</accession>
<evidence type="ECO:0000313" key="4">
    <source>
        <dbReference type="Proteomes" id="UP001139333"/>
    </source>
</evidence>
<evidence type="ECO:0000259" key="2">
    <source>
        <dbReference type="PROSITE" id="PS50164"/>
    </source>
</evidence>